<keyword evidence="3" id="KW-1185">Reference proteome</keyword>
<protein>
    <recommendedName>
        <fullName evidence="4">ABC transporter permease</fullName>
    </recommendedName>
</protein>
<feature type="transmembrane region" description="Helical" evidence="1">
    <location>
        <begin position="102"/>
        <end position="123"/>
    </location>
</feature>
<dbReference type="EMBL" id="POSP01000003">
    <property type="protein sequence ID" value="PND39044.1"/>
    <property type="molecule type" value="Genomic_DNA"/>
</dbReference>
<evidence type="ECO:0000313" key="2">
    <source>
        <dbReference type="EMBL" id="PND39044.1"/>
    </source>
</evidence>
<feature type="transmembrane region" description="Helical" evidence="1">
    <location>
        <begin position="53"/>
        <end position="74"/>
    </location>
</feature>
<evidence type="ECO:0000256" key="1">
    <source>
        <dbReference type="SAM" id="Phobius"/>
    </source>
</evidence>
<feature type="transmembrane region" description="Helical" evidence="1">
    <location>
        <begin position="135"/>
        <end position="159"/>
    </location>
</feature>
<evidence type="ECO:0008006" key="4">
    <source>
        <dbReference type="Google" id="ProtNLM"/>
    </source>
</evidence>
<feature type="transmembrane region" description="Helical" evidence="1">
    <location>
        <begin position="303"/>
        <end position="320"/>
    </location>
</feature>
<dbReference type="AlphaFoldDB" id="A0A2N8L013"/>
<keyword evidence="1" id="KW-0812">Transmembrane</keyword>
<feature type="transmembrane region" description="Helical" evidence="1">
    <location>
        <begin position="20"/>
        <end position="41"/>
    </location>
</feature>
<dbReference type="RefSeq" id="WP_102768962.1">
    <property type="nucleotide sequence ID" value="NZ_POSP01000003.1"/>
</dbReference>
<name>A0A2N8L013_9BURK</name>
<feature type="transmembrane region" description="Helical" evidence="1">
    <location>
        <begin position="201"/>
        <end position="220"/>
    </location>
</feature>
<dbReference type="OrthoDB" id="9153317at2"/>
<sequence>MRLQWSRAELAALLRRWAAFLAVVAAVLGSFISTLIGWPALPLFWAMQADTPPTLALAALLGHALPGLLLAWGLREALLPARWIPFERALPLRRTDIWRADLGVLALALLPWALLNLISFAAWRAARPAWMQGLWLQALLGFAFSLLLSAGGALALMQWRRRSGRPARRAAAAGKATGRQTVSTWTALLWLPLWRGPARPVLHGLLAALLALLLCLAAAWHFPVHAAWALAFSTLLTQGFCARLQAQARQCYAPLQAASAMLPVSPQAWSLRLYALALLPALLAWLSWVLLLAQGPWSLGPRATPAFFVAALAAPALALWRPESLSPEARAGRWLLSWGIWVALASEVIV</sequence>
<feature type="transmembrane region" description="Helical" evidence="1">
    <location>
        <begin position="271"/>
        <end position="291"/>
    </location>
</feature>
<proteinExistence type="predicted"/>
<gene>
    <name evidence="2" type="ORF">C1O66_16940</name>
</gene>
<keyword evidence="1" id="KW-1133">Transmembrane helix</keyword>
<accession>A0A2N8L013</accession>
<comment type="caution">
    <text evidence="2">The sequence shown here is derived from an EMBL/GenBank/DDBJ whole genome shotgun (WGS) entry which is preliminary data.</text>
</comment>
<dbReference type="Proteomes" id="UP000235916">
    <property type="component" value="Unassembled WGS sequence"/>
</dbReference>
<reference evidence="2 3" key="1">
    <citation type="submission" date="2018-01" db="EMBL/GenBank/DDBJ databases">
        <title>Draft genome sequence of Paucibacter aquatile CR182 isolated from freshwater of the Nakdong River.</title>
        <authorList>
            <person name="Choi A."/>
            <person name="Chung E.J."/>
        </authorList>
    </citation>
    <scope>NUCLEOTIDE SEQUENCE [LARGE SCALE GENOMIC DNA]</scope>
    <source>
        <strain evidence="2 3">CR182</strain>
    </source>
</reference>
<evidence type="ECO:0000313" key="3">
    <source>
        <dbReference type="Proteomes" id="UP000235916"/>
    </source>
</evidence>
<organism evidence="2 3">
    <name type="scientific">Kinneretia aquatilis</name>
    <dbReference type="NCBI Taxonomy" id="2070761"/>
    <lineage>
        <taxon>Bacteria</taxon>
        <taxon>Pseudomonadati</taxon>
        <taxon>Pseudomonadota</taxon>
        <taxon>Betaproteobacteria</taxon>
        <taxon>Burkholderiales</taxon>
        <taxon>Sphaerotilaceae</taxon>
        <taxon>Roseateles</taxon>
    </lineage>
</organism>
<keyword evidence="1" id="KW-0472">Membrane</keyword>